<gene>
    <name evidence="2" type="ORF">DFH07DRAFT_859019</name>
</gene>
<proteinExistence type="predicted"/>
<organism evidence="2 3">
    <name type="scientific">Mycena maculata</name>
    <dbReference type="NCBI Taxonomy" id="230809"/>
    <lineage>
        <taxon>Eukaryota</taxon>
        <taxon>Fungi</taxon>
        <taxon>Dikarya</taxon>
        <taxon>Basidiomycota</taxon>
        <taxon>Agaricomycotina</taxon>
        <taxon>Agaricomycetes</taxon>
        <taxon>Agaricomycetidae</taxon>
        <taxon>Agaricales</taxon>
        <taxon>Marasmiineae</taxon>
        <taxon>Mycenaceae</taxon>
        <taxon>Mycena</taxon>
    </lineage>
</organism>
<dbReference type="Proteomes" id="UP001215280">
    <property type="component" value="Unassembled WGS sequence"/>
</dbReference>
<keyword evidence="3" id="KW-1185">Reference proteome</keyword>
<evidence type="ECO:0000313" key="2">
    <source>
        <dbReference type="EMBL" id="KAJ7720002.1"/>
    </source>
</evidence>
<name>A0AAD7HGG5_9AGAR</name>
<accession>A0AAD7HGG5</accession>
<dbReference type="AlphaFoldDB" id="A0AAD7HGG5"/>
<reference evidence="2" key="1">
    <citation type="submission" date="2023-03" db="EMBL/GenBank/DDBJ databases">
        <title>Massive genome expansion in bonnet fungi (Mycena s.s.) driven by repeated elements and novel gene families across ecological guilds.</title>
        <authorList>
            <consortium name="Lawrence Berkeley National Laboratory"/>
            <person name="Harder C.B."/>
            <person name="Miyauchi S."/>
            <person name="Viragh M."/>
            <person name="Kuo A."/>
            <person name="Thoen E."/>
            <person name="Andreopoulos B."/>
            <person name="Lu D."/>
            <person name="Skrede I."/>
            <person name="Drula E."/>
            <person name="Henrissat B."/>
            <person name="Morin E."/>
            <person name="Kohler A."/>
            <person name="Barry K."/>
            <person name="LaButti K."/>
            <person name="Morin E."/>
            <person name="Salamov A."/>
            <person name="Lipzen A."/>
            <person name="Mereny Z."/>
            <person name="Hegedus B."/>
            <person name="Baldrian P."/>
            <person name="Stursova M."/>
            <person name="Weitz H."/>
            <person name="Taylor A."/>
            <person name="Grigoriev I.V."/>
            <person name="Nagy L.G."/>
            <person name="Martin F."/>
            <person name="Kauserud H."/>
        </authorList>
    </citation>
    <scope>NUCLEOTIDE SEQUENCE</scope>
    <source>
        <strain evidence="2">CBHHK188m</strain>
    </source>
</reference>
<protein>
    <submittedName>
        <fullName evidence="2">Uncharacterized protein</fullName>
    </submittedName>
</protein>
<dbReference type="EMBL" id="JARJLG010000285">
    <property type="protein sequence ID" value="KAJ7720002.1"/>
    <property type="molecule type" value="Genomic_DNA"/>
</dbReference>
<sequence length="276" mass="29707">MPAYQILLDRRNVPKRVCTDWSKLPSTRSDHKGNSFPTSNEDGIEEVPRTPLDARGPRQFIPYLYLFSPPTPGSTLAGNWTHTLRLLPSSRTRPAGTTDLVSSRTGGSRGLDLYISGAAFQDAGALHLSAEHLLLARDFLALALPYYASAHPTAYFPSPFAAYHSSSSSSPLSSSETLTPISHCALEGMGPMVPPAVQQSRADPVRVLILGPPRVVLAIGLTYIAYASGCGVAHAMRGVLEGDGDAEWCRLLGDDGEMGLDAKDMKMLERVAVQEM</sequence>
<feature type="region of interest" description="Disordered" evidence="1">
    <location>
        <begin position="22"/>
        <end position="51"/>
    </location>
</feature>
<evidence type="ECO:0000313" key="3">
    <source>
        <dbReference type="Proteomes" id="UP001215280"/>
    </source>
</evidence>
<comment type="caution">
    <text evidence="2">The sequence shown here is derived from an EMBL/GenBank/DDBJ whole genome shotgun (WGS) entry which is preliminary data.</text>
</comment>
<evidence type="ECO:0000256" key="1">
    <source>
        <dbReference type="SAM" id="MobiDB-lite"/>
    </source>
</evidence>